<evidence type="ECO:0000256" key="8">
    <source>
        <dbReference type="ARBA" id="ARBA00023012"/>
    </source>
</evidence>
<dbReference type="Pfam" id="PF02518">
    <property type="entry name" value="HATPase_c"/>
    <property type="match status" value="1"/>
</dbReference>
<dbReference type="GO" id="GO:0005886">
    <property type="term" value="C:plasma membrane"/>
    <property type="evidence" value="ECO:0007669"/>
    <property type="project" value="UniProtKB-SubCell"/>
</dbReference>
<dbReference type="SUPFAM" id="SSF158472">
    <property type="entry name" value="HAMP domain-like"/>
    <property type="match status" value="1"/>
</dbReference>
<dbReference type="InterPro" id="IPR004358">
    <property type="entry name" value="Sig_transdc_His_kin-like_C"/>
</dbReference>
<evidence type="ECO:0000259" key="11">
    <source>
        <dbReference type="PROSITE" id="PS50885"/>
    </source>
</evidence>
<feature type="domain" description="HAMP" evidence="11">
    <location>
        <begin position="325"/>
        <end position="377"/>
    </location>
</feature>
<dbReference type="PANTHER" id="PTHR34220">
    <property type="entry name" value="SENSOR HISTIDINE KINASE YPDA"/>
    <property type="match status" value="1"/>
</dbReference>
<evidence type="ECO:0000256" key="7">
    <source>
        <dbReference type="ARBA" id="ARBA00022777"/>
    </source>
</evidence>
<dbReference type="KEGG" id="plw:D5F53_21355"/>
<keyword evidence="7 12" id="KW-0418">Kinase</keyword>
<dbReference type="PANTHER" id="PTHR34220:SF7">
    <property type="entry name" value="SENSOR HISTIDINE KINASE YPDA"/>
    <property type="match status" value="1"/>
</dbReference>
<evidence type="ECO:0000256" key="6">
    <source>
        <dbReference type="ARBA" id="ARBA00022679"/>
    </source>
</evidence>
<evidence type="ECO:0000313" key="13">
    <source>
        <dbReference type="Proteomes" id="UP000266552"/>
    </source>
</evidence>
<evidence type="ECO:0000256" key="4">
    <source>
        <dbReference type="ARBA" id="ARBA00022475"/>
    </source>
</evidence>
<dbReference type="Gene3D" id="6.10.340.10">
    <property type="match status" value="1"/>
</dbReference>
<dbReference type="RefSeq" id="WP_119849387.1">
    <property type="nucleotide sequence ID" value="NZ_CP032412.1"/>
</dbReference>
<dbReference type="PRINTS" id="PR00344">
    <property type="entry name" value="BCTRLSENSOR"/>
</dbReference>
<protein>
    <recommendedName>
        <fullName evidence="3">histidine kinase</fullName>
        <ecNumber evidence="3">2.7.13.3</ecNumber>
    </recommendedName>
</protein>
<dbReference type="PROSITE" id="PS50885">
    <property type="entry name" value="HAMP"/>
    <property type="match status" value="1"/>
</dbReference>
<dbReference type="EMBL" id="CP032412">
    <property type="protein sequence ID" value="AYB45686.1"/>
    <property type="molecule type" value="Genomic_DNA"/>
</dbReference>
<dbReference type="InterPro" id="IPR036890">
    <property type="entry name" value="HATPase_C_sf"/>
</dbReference>
<name>A0A385TPT5_PAELA</name>
<keyword evidence="13" id="KW-1185">Reference proteome</keyword>
<dbReference type="GO" id="GO:0000155">
    <property type="term" value="F:phosphorelay sensor kinase activity"/>
    <property type="evidence" value="ECO:0007669"/>
    <property type="project" value="InterPro"/>
</dbReference>
<keyword evidence="5" id="KW-0597">Phosphoprotein</keyword>
<dbReference type="Pfam" id="PF06580">
    <property type="entry name" value="His_kinase"/>
    <property type="match status" value="1"/>
</dbReference>
<reference evidence="12 13" key="1">
    <citation type="submission" date="2018-09" db="EMBL/GenBank/DDBJ databases">
        <title>Genome Sequence of Paenibacillus lautus Strain E7593-69, Azo Dye-Degrading Bacteria, Isolated from Commercial Tattoo Inks.</title>
        <authorList>
            <person name="Nho S.W."/>
            <person name="Kim S.-J."/>
            <person name="Kweon O."/>
            <person name="Cerniglia C.E."/>
        </authorList>
    </citation>
    <scope>NUCLEOTIDE SEQUENCE [LARGE SCALE GENOMIC DNA]</scope>
    <source>
        <strain evidence="12 13">E7593-69</strain>
    </source>
</reference>
<keyword evidence="9 10" id="KW-0472">Membrane</keyword>
<dbReference type="SUPFAM" id="SSF55874">
    <property type="entry name" value="ATPase domain of HSP90 chaperone/DNA topoisomerase II/histidine kinase"/>
    <property type="match status" value="1"/>
</dbReference>
<sequence length="616" mass="70003">MVLQTIMLAAKSAGDRVIDLFRWIRDRFSQNIQTRLTGYFLLILLPLVIISLFAVERSRDILYEQAVGRTEMALSSAMNHFDLALQNVEEISTLIASDPGMNELLNKNSTNFSTQSIVDFKHILEQLSNSVSVNRFVSQITVYHRASNRFISTHYGGKELTGETQQEWLVEAARRNGTGISYVMSEAPVAEGITFGQMTNTDSVSLIRAMDLYNSERQSNLLVVSFNKSKLLNIIKTLLPSENSRIALLNERGEVVVETGRVYQEDITDKDMTVTIDSDYSTWRLELVQPKSELYKETDQLRLFTVAIIGLSILLAIIISWVVYSGIASPVLKLSRGMKRLSSGELNIHVDTKRKDEFGFLIQSFNKMAVVQKHLIEDHYEQQLRLATTELKFLQSQINPHFLYNTLDSIYWTAKNYDADEISEMVMNLSKFFRLSLNKGRQVFTIEESITHLHYYLRIQQLRFMDNFTVDYQISEESKGVPILKLLLQPLVENAIIHGMEGKSSGGSLVISSRIEKGHTVVISVQDNGPGISEERLRYIQHELEMMGSRSVPASSQDEEHVKDLFGLRNVLGRMKLYYGREADLTVHSVAGEGTTVTISIPLDRCKEFNLKQTLI</sequence>
<dbReference type="EC" id="2.7.13.3" evidence="3"/>
<dbReference type="InterPro" id="IPR010559">
    <property type="entry name" value="Sig_transdc_His_kin_internal"/>
</dbReference>
<dbReference type="InterPro" id="IPR003594">
    <property type="entry name" value="HATPase_dom"/>
</dbReference>
<gene>
    <name evidence="12" type="ORF">D5F53_21355</name>
</gene>
<dbReference type="SMART" id="SM00304">
    <property type="entry name" value="HAMP"/>
    <property type="match status" value="1"/>
</dbReference>
<comment type="catalytic activity">
    <reaction evidence="1">
        <text>ATP + protein L-histidine = ADP + protein N-phospho-L-histidine.</text>
        <dbReference type="EC" id="2.7.13.3"/>
    </reaction>
</comment>
<dbReference type="CDD" id="cd06225">
    <property type="entry name" value="HAMP"/>
    <property type="match status" value="1"/>
</dbReference>
<evidence type="ECO:0000256" key="1">
    <source>
        <dbReference type="ARBA" id="ARBA00000085"/>
    </source>
</evidence>
<evidence type="ECO:0000256" key="3">
    <source>
        <dbReference type="ARBA" id="ARBA00012438"/>
    </source>
</evidence>
<evidence type="ECO:0000256" key="2">
    <source>
        <dbReference type="ARBA" id="ARBA00004651"/>
    </source>
</evidence>
<feature type="transmembrane region" description="Helical" evidence="10">
    <location>
        <begin position="301"/>
        <end position="324"/>
    </location>
</feature>
<dbReference type="SMART" id="SM00387">
    <property type="entry name" value="HATPase_c"/>
    <property type="match status" value="1"/>
</dbReference>
<keyword evidence="10" id="KW-1133">Transmembrane helix</keyword>
<feature type="transmembrane region" description="Helical" evidence="10">
    <location>
        <begin position="38"/>
        <end position="55"/>
    </location>
</feature>
<dbReference type="InterPro" id="IPR003660">
    <property type="entry name" value="HAMP_dom"/>
</dbReference>
<keyword evidence="6" id="KW-0808">Transferase</keyword>
<keyword evidence="8" id="KW-0902">Two-component regulatory system</keyword>
<evidence type="ECO:0000256" key="5">
    <source>
        <dbReference type="ARBA" id="ARBA00022553"/>
    </source>
</evidence>
<comment type="subcellular location">
    <subcellularLocation>
        <location evidence="2">Cell membrane</location>
        <topology evidence="2">Multi-pass membrane protein</topology>
    </subcellularLocation>
</comment>
<dbReference type="Pfam" id="PF00672">
    <property type="entry name" value="HAMP"/>
    <property type="match status" value="1"/>
</dbReference>
<evidence type="ECO:0000256" key="9">
    <source>
        <dbReference type="ARBA" id="ARBA00023136"/>
    </source>
</evidence>
<accession>A0A385TPT5</accession>
<evidence type="ECO:0000313" key="12">
    <source>
        <dbReference type="EMBL" id="AYB45686.1"/>
    </source>
</evidence>
<dbReference type="AlphaFoldDB" id="A0A385TPT5"/>
<evidence type="ECO:0000256" key="10">
    <source>
        <dbReference type="SAM" id="Phobius"/>
    </source>
</evidence>
<keyword evidence="10" id="KW-0812">Transmembrane</keyword>
<organism evidence="12 13">
    <name type="scientific">Paenibacillus lautus</name>
    <name type="common">Bacillus lautus</name>
    <dbReference type="NCBI Taxonomy" id="1401"/>
    <lineage>
        <taxon>Bacteria</taxon>
        <taxon>Bacillati</taxon>
        <taxon>Bacillota</taxon>
        <taxon>Bacilli</taxon>
        <taxon>Bacillales</taxon>
        <taxon>Paenibacillaceae</taxon>
        <taxon>Paenibacillus</taxon>
    </lineage>
</organism>
<dbReference type="Proteomes" id="UP000266552">
    <property type="component" value="Chromosome"/>
</dbReference>
<dbReference type="InterPro" id="IPR050640">
    <property type="entry name" value="Bact_2-comp_sensor_kinase"/>
</dbReference>
<proteinExistence type="predicted"/>
<dbReference type="Gene3D" id="3.30.565.10">
    <property type="entry name" value="Histidine kinase-like ATPase, C-terminal domain"/>
    <property type="match status" value="1"/>
</dbReference>
<keyword evidence="4" id="KW-1003">Cell membrane</keyword>